<comment type="subcellular location">
    <subcellularLocation>
        <location evidence="9">Cell membrane</location>
        <topology evidence="9">Multi-pass membrane protein</topology>
    </subcellularLocation>
    <subcellularLocation>
        <location evidence="1">Membrane</location>
        <topology evidence="1">Multi-pass membrane protein</topology>
    </subcellularLocation>
</comment>
<keyword evidence="9" id="KW-1003">Cell membrane</keyword>
<evidence type="ECO:0000313" key="10">
    <source>
        <dbReference type="EMBL" id="AVM41986.1"/>
    </source>
</evidence>
<evidence type="ECO:0000256" key="7">
    <source>
        <dbReference type="ARBA" id="ARBA00023010"/>
    </source>
</evidence>
<dbReference type="GO" id="GO:0005886">
    <property type="term" value="C:plasma membrane"/>
    <property type="evidence" value="ECO:0007669"/>
    <property type="project" value="UniProtKB-SubCell"/>
</dbReference>
<gene>
    <name evidence="10" type="primary">secG</name>
    <name evidence="10" type="ORF">C5Q98_01485</name>
</gene>
<dbReference type="PRINTS" id="PR01651">
    <property type="entry name" value="SECGEXPORT"/>
</dbReference>
<keyword evidence="3 9" id="KW-0813">Transport</keyword>
<dbReference type="EMBL" id="CP027226">
    <property type="protein sequence ID" value="AVM41986.1"/>
    <property type="molecule type" value="Genomic_DNA"/>
</dbReference>
<evidence type="ECO:0000256" key="8">
    <source>
        <dbReference type="ARBA" id="ARBA00023136"/>
    </source>
</evidence>
<accession>A0A2S0KLT6</accession>
<evidence type="ECO:0000256" key="9">
    <source>
        <dbReference type="RuleBase" id="RU365087"/>
    </source>
</evidence>
<evidence type="ECO:0000256" key="3">
    <source>
        <dbReference type="ARBA" id="ARBA00022448"/>
    </source>
</evidence>
<dbReference type="NCBIfam" id="TIGR00810">
    <property type="entry name" value="secG"/>
    <property type="match status" value="1"/>
</dbReference>
<keyword evidence="7 9" id="KW-0811">Translocation</keyword>
<evidence type="ECO:0000256" key="4">
    <source>
        <dbReference type="ARBA" id="ARBA00022692"/>
    </source>
</evidence>
<dbReference type="RefSeq" id="WP_106011972.1">
    <property type="nucleotide sequence ID" value="NZ_CP027226.1"/>
</dbReference>
<reference evidence="11" key="1">
    <citation type="submission" date="2018-02" db="EMBL/GenBank/DDBJ databases">
        <authorList>
            <person name="Holder M.E."/>
            <person name="Ajami N.J."/>
            <person name="Petrosino J.F."/>
        </authorList>
    </citation>
    <scope>NUCLEOTIDE SEQUENCE [LARGE SCALE GENOMIC DNA]</scope>
    <source>
        <strain evidence="11">CCUG 47711</strain>
    </source>
</reference>
<feature type="transmembrane region" description="Helical" evidence="9">
    <location>
        <begin position="59"/>
        <end position="78"/>
    </location>
</feature>
<name>A0A2S0KLT6_9FIRM</name>
<dbReference type="KEGG" id="fsa:C5Q98_01485"/>
<evidence type="ECO:0000256" key="5">
    <source>
        <dbReference type="ARBA" id="ARBA00022927"/>
    </source>
</evidence>
<comment type="function">
    <text evidence="9">Involved in protein export. Participates in an early event of protein translocation.</text>
</comment>
<dbReference type="OrthoDB" id="1708246at2"/>
<keyword evidence="6 9" id="KW-1133">Transmembrane helix</keyword>
<keyword evidence="5 9" id="KW-0653">Protein transport</keyword>
<comment type="similarity">
    <text evidence="2 9">Belongs to the SecG family.</text>
</comment>
<evidence type="ECO:0000256" key="6">
    <source>
        <dbReference type="ARBA" id="ARBA00022989"/>
    </source>
</evidence>
<feature type="transmembrane region" description="Helical" evidence="9">
    <location>
        <begin position="6"/>
        <end position="24"/>
    </location>
</feature>
<sequence>MDVMVTILAVVIILIALGTIYLVLQQDENDQGLGSLSGNTDSFYSTNKGRTKDVFLNRLTKILITAFIILNVVVNLMIG</sequence>
<dbReference type="Pfam" id="PF03840">
    <property type="entry name" value="SecG"/>
    <property type="match status" value="1"/>
</dbReference>
<evidence type="ECO:0000256" key="2">
    <source>
        <dbReference type="ARBA" id="ARBA00008445"/>
    </source>
</evidence>
<dbReference type="AlphaFoldDB" id="A0A2S0KLT6"/>
<proteinExistence type="inferred from homology"/>
<dbReference type="Proteomes" id="UP000237947">
    <property type="component" value="Chromosome"/>
</dbReference>
<keyword evidence="11" id="KW-1185">Reference proteome</keyword>
<dbReference type="GO" id="GO:0015450">
    <property type="term" value="F:protein-transporting ATPase activity"/>
    <property type="evidence" value="ECO:0007669"/>
    <property type="project" value="UniProtKB-UniRule"/>
</dbReference>
<evidence type="ECO:0000256" key="1">
    <source>
        <dbReference type="ARBA" id="ARBA00004141"/>
    </source>
</evidence>
<keyword evidence="4 9" id="KW-0812">Transmembrane</keyword>
<keyword evidence="8 9" id="KW-0472">Membrane</keyword>
<evidence type="ECO:0000313" key="11">
    <source>
        <dbReference type="Proteomes" id="UP000237947"/>
    </source>
</evidence>
<organism evidence="10 11">
    <name type="scientific">Fastidiosipila sanguinis</name>
    <dbReference type="NCBI Taxonomy" id="236753"/>
    <lineage>
        <taxon>Bacteria</taxon>
        <taxon>Bacillati</taxon>
        <taxon>Bacillota</taxon>
        <taxon>Clostridia</taxon>
        <taxon>Eubacteriales</taxon>
        <taxon>Oscillospiraceae</taxon>
        <taxon>Fastidiosipila</taxon>
    </lineage>
</organism>
<dbReference type="GO" id="GO:0009306">
    <property type="term" value="P:protein secretion"/>
    <property type="evidence" value="ECO:0007669"/>
    <property type="project" value="UniProtKB-UniRule"/>
</dbReference>
<protein>
    <recommendedName>
        <fullName evidence="9">Protein-export membrane protein SecG</fullName>
    </recommendedName>
</protein>
<dbReference type="InterPro" id="IPR004692">
    <property type="entry name" value="SecG"/>
</dbReference>